<dbReference type="EMBL" id="AK440599">
    <property type="protein sequence ID" value="BAN64393.1"/>
    <property type="molecule type" value="mRNA"/>
</dbReference>
<proteinExistence type="evidence at transcript level"/>
<organism evidence="1">
    <name type="scientific">Babesia bovis</name>
    <dbReference type="NCBI Taxonomy" id="5865"/>
    <lineage>
        <taxon>Eukaryota</taxon>
        <taxon>Sar</taxon>
        <taxon>Alveolata</taxon>
        <taxon>Apicomplexa</taxon>
        <taxon>Aconoidasida</taxon>
        <taxon>Piroplasmida</taxon>
        <taxon>Babesiidae</taxon>
        <taxon>Babesia</taxon>
    </lineage>
</organism>
<dbReference type="AlphaFoldDB" id="S6AZD1"/>
<name>S6AZD1_BABBO</name>
<evidence type="ECO:0000313" key="1">
    <source>
        <dbReference type="EMBL" id="BAN64393.1"/>
    </source>
</evidence>
<sequence length="54" mass="6086">MEVHKASFSVYDKTLNVMSVELKSGVYIWFGDESLTFQDLHCGFPNTTIQVSNA</sequence>
<dbReference type="VEuPathDB" id="PiroplasmaDB:BBOV_IV000900"/>
<gene>
    <name evidence="1" type="primary">BBOV_IV000900</name>
</gene>
<accession>S6AZD1</accession>
<protein>
    <submittedName>
        <fullName evidence="1">Uncharacterized protein</fullName>
    </submittedName>
</protein>
<dbReference type="EMBL" id="AK442278">
    <property type="protein sequence ID" value="BAN66072.1"/>
    <property type="molecule type" value="mRNA"/>
</dbReference>
<reference evidence="1" key="1">
    <citation type="journal article" date="2014" name="BMC Genomics">
        <title>The Babesia bovis gene and promoter model: an update from full-length EST analysis.</title>
        <authorList>
            <person name="Yamagishi J."/>
            <person name="Wakaguri H."/>
            <person name="Yokoyama N."/>
            <person name="Yamashita R."/>
            <person name="Suzuki Y."/>
            <person name="Xuan X."/>
            <person name="Igarashi I."/>
        </authorList>
    </citation>
    <scope>NUCLEOTIDE SEQUENCE</scope>
    <source>
        <strain evidence="1">Texas</strain>
    </source>
</reference>